<feature type="region of interest" description="Disordered" evidence="1">
    <location>
        <begin position="177"/>
        <end position="225"/>
    </location>
</feature>
<dbReference type="KEGG" id="vg:29079485"/>
<gene>
    <name evidence="2" type="ORF">NBD2_55</name>
</gene>
<protein>
    <submittedName>
        <fullName evidence="2">Putative recombination protein</fullName>
    </submittedName>
</protein>
<proteinExistence type="predicted"/>
<evidence type="ECO:0000313" key="2">
    <source>
        <dbReference type="EMBL" id="ANM45897.1"/>
    </source>
</evidence>
<feature type="compositionally biased region" description="Basic and acidic residues" evidence="1">
    <location>
        <begin position="192"/>
        <end position="214"/>
    </location>
</feature>
<dbReference type="Proteomes" id="UP000202254">
    <property type="component" value="Segment"/>
</dbReference>
<dbReference type="RefSeq" id="YP_009284679.1">
    <property type="nucleotide sequence ID" value="NC_031050.1"/>
</dbReference>
<keyword evidence="3" id="KW-1185">Reference proteome</keyword>
<dbReference type="OrthoDB" id="8735at10239"/>
<accession>A0A192Y8D8</accession>
<dbReference type="EMBL" id="KX130668">
    <property type="protein sequence ID" value="ANM45897.1"/>
    <property type="molecule type" value="Genomic_DNA"/>
</dbReference>
<dbReference type="GeneID" id="29079485"/>
<dbReference type="InterPro" id="IPR007499">
    <property type="entry name" value="ERF_bacteria_virus"/>
</dbReference>
<evidence type="ECO:0000256" key="1">
    <source>
        <dbReference type="SAM" id="MobiDB-lite"/>
    </source>
</evidence>
<evidence type="ECO:0000313" key="3">
    <source>
        <dbReference type="Proteomes" id="UP000202254"/>
    </source>
</evidence>
<name>A0A192Y8D8_9CAUD</name>
<organism evidence="2 3">
    <name type="scientific">Escherichia phage vB_EcoS_NBD2</name>
    <dbReference type="NCBI Taxonomy" id="1852563"/>
    <lineage>
        <taxon>Viruses</taxon>
        <taxon>Duplodnaviria</taxon>
        <taxon>Heunggongvirae</taxon>
        <taxon>Uroviricota</taxon>
        <taxon>Caudoviricetes</taxon>
        <taxon>Drexlerviridae</taxon>
        <taxon>Vilniusvirus</taxon>
        <taxon>Vilniusvirus NBD2</taxon>
    </lineage>
</organism>
<sequence>MRTSETFSTVAKALIAAKADFALAKKSGHNKHLGNNYANLDDVLEAITPSMKENKLMVIQSTLDRSTEKLMYIETMILHESGEFMAFEYQMPIEGTKAQQYGSTTSYGRRYALCAVLGISQADDDAEIAKRTASDYKKLVEACEDLEMLGKIHADARSKLSAAEWKIAEGHLQKRKAELTAGARRGFPGNAHKPEAQPEPQPEKQEPSQPEKKVVNSGSEIENFG</sequence>
<feature type="compositionally biased region" description="Polar residues" evidence="1">
    <location>
        <begin position="216"/>
        <end position="225"/>
    </location>
</feature>
<dbReference type="Pfam" id="PF04404">
    <property type="entry name" value="ERF"/>
    <property type="match status" value="1"/>
</dbReference>
<reference evidence="2 3" key="1">
    <citation type="submission" date="2016-04" db="EMBL/GenBank/DDBJ databases">
        <title>Complete Genome of E. coli phage vB_EcoS_NBD2.</title>
        <authorList>
            <person name="Truncaite L."/>
            <person name="Kaliniene L."/>
            <person name="Zajanckauskaite A."/>
            <person name="Meskys R."/>
        </authorList>
    </citation>
    <scope>NUCLEOTIDE SEQUENCE [LARGE SCALE GENOMIC DNA]</scope>
</reference>